<name>A0ABV8T1R9_9GAMM</name>
<feature type="domain" description="Fe2OG dioxygenase" evidence="1">
    <location>
        <begin position="103"/>
        <end position="207"/>
    </location>
</feature>
<dbReference type="Pfam" id="PF13532">
    <property type="entry name" value="2OG-FeII_Oxy_2"/>
    <property type="match status" value="1"/>
</dbReference>
<keyword evidence="3" id="KW-1185">Reference proteome</keyword>
<organism evidence="2 3">
    <name type="scientific">Steroidobacter flavus</name>
    <dbReference type="NCBI Taxonomy" id="1842136"/>
    <lineage>
        <taxon>Bacteria</taxon>
        <taxon>Pseudomonadati</taxon>
        <taxon>Pseudomonadota</taxon>
        <taxon>Gammaproteobacteria</taxon>
        <taxon>Steroidobacterales</taxon>
        <taxon>Steroidobacteraceae</taxon>
        <taxon>Steroidobacter</taxon>
    </lineage>
</organism>
<dbReference type="PROSITE" id="PS51471">
    <property type="entry name" value="FE2OG_OXY"/>
    <property type="match status" value="1"/>
</dbReference>
<reference evidence="3" key="1">
    <citation type="journal article" date="2019" name="Int. J. Syst. Evol. Microbiol.">
        <title>The Global Catalogue of Microorganisms (GCM) 10K type strain sequencing project: providing services to taxonomists for standard genome sequencing and annotation.</title>
        <authorList>
            <consortium name="The Broad Institute Genomics Platform"/>
            <consortium name="The Broad Institute Genome Sequencing Center for Infectious Disease"/>
            <person name="Wu L."/>
            <person name="Ma J."/>
        </authorList>
    </citation>
    <scope>NUCLEOTIDE SEQUENCE [LARGE SCALE GENOMIC DNA]</scope>
    <source>
        <strain evidence="3">CGMCC 1.10759</strain>
    </source>
</reference>
<dbReference type="PANTHER" id="PTHR31212">
    <property type="entry name" value="ALPHA-KETOGLUTARATE-DEPENDENT DIOXYGENASE ALKB HOMOLOG 3"/>
    <property type="match status" value="1"/>
</dbReference>
<dbReference type="EMBL" id="JBHSDU010000015">
    <property type="protein sequence ID" value="MFC4313270.1"/>
    <property type="molecule type" value="Genomic_DNA"/>
</dbReference>
<dbReference type="PANTHER" id="PTHR31212:SF4">
    <property type="entry name" value="ALPHA-KETOGLUTARATE-DEPENDENT DIOXYGENASE ALKB HOMOLOG 3"/>
    <property type="match status" value="1"/>
</dbReference>
<evidence type="ECO:0000313" key="3">
    <source>
        <dbReference type="Proteomes" id="UP001595904"/>
    </source>
</evidence>
<keyword evidence="2" id="KW-0223">Dioxygenase</keyword>
<keyword evidence="2" id="KW-0560">Oxidoreductase</keyword>
<sequence>MRQQEDLFSSPGALAIDPTFASARRTALDATSWVELVPGWMSGSECLFDALATAVPWSQHYRTLFEQRFLEPRLTAEYRSLQRVPHDMLTAAAAALSKHYGVEYDSLWLNLYRNGDDSTGWHRDRFSCRKPECIVPVLTLGATRRFQLKPRAGGPSLSFAPNSGDLIVMGGRCQQDWVHGVPKWPEVIEPRISLNFQSSMQAGRQRKLAER</sequence>
<dbReference type="InterPro" id="IPR037151">
    <property type="entry name" value="AlkB-like_sf"/>
</dbReference>
<dbReference type="Gene3D" id="2.60.120.590">
    <property type="entry name" value="Alpha-ketoglutarate-dependent dioxygenase AlkB-like"/>
    <property type="match status" value="1"/>
</dbReference>
<dbReference type="InterPro" id="IPR032854">
    <property type="entry name" value="ALKBH3"/>
</dbReference>
<dbReference type="GO" id="GO:0051213">
    <property type="term" value="F:dioxygenase activity"/>
    <property type="evidence" value="ECO:0007669"/>
    <property type="project" value="UniProtKB-KW"/>
</dbReference>
<proteinExistence type="predicted"/>
<dbReference type="InterPro" id="IPR027450">
    <property type="entry name" value="AlkB-like"/>
</dbReference>
<evidence type="ECO:0000259" key="1">
    <source>
        <dbReference type="PROSITE" id="PS51471"/>
    </source>
</evidence>
<dbReference type="Proteomes" id="UP001595904">
    <property type="component" value="Unassembled WGS sequence"/>
</dbReference>
<evidence type="ECO:0000313" key="2">
    <source>
        <dbReference type="EMBL" id="MFC4313270.1"/>
    </source>
</evidence>
<protein>
    <submittedName>
        <fullName evidence="2">Alpha-ketoglutarate-dependent dioxygenase AlkB</fullName>
    </submittedName>
</protein>
<gene>
    <name evidence="2" type="ORF">ACFPN2_29595</name>
</gene>
<dbReference type="SUPFAM" id="SSF51197">
    <property type="entry name" value="Clavaminate synthase-like"/>
    <property type="match status" value="1"/>
</dbReference>
<dbReference type="InterPro" id="IPR005123">
    <property type="entry name" value="Oxoglu/Fe-dep_dioxygenase_dom"/>
</dbReference>
<comment type="caution">
    <text evidence="2">The sequence shown here is derived from an EMBL/GenBank/DDBJ whole genome shotgun (WGS) entry which is preliminary data.</text>
</comment>
<accession>A0ABV8T1R9</accession>
<dbReference type="RefSeq" id="WP_380603433.1">
    <property type="nucleotide sequence ID" value="NZ_JBHSDU010000015.1"/>
</dbReference>